<dbReference type="InterPro" id="IPR036188">
    <property type="entry name" value="FAD/NAD-bd_sf"/>
</dbReference>
<protein>
    <submittedName>
        <fullName evidence="2">Pyridine nucleotide-disulfide oxidoreductase</fullName>
    </submittedName>
</protein>
<reference evidence="2 3" key="1">
    <citation type="journal article" date="2014" name="BMC Genomics">
        <title>Comparison of environmental and isolate Sulfobacillus genomes reveals diverse carbon, sulfur, nitrogen, and hydrogen metabolisms.</title>
        <authorList>
            <person name="Justice N.B."/>
            <person name="Norman A."/>
            <person name="Brown C.T."/>
            <person name="Singh A."/>
            <person name="Thomas B.C."/>
            <person name="Banfield J.F."/>
        </authorList>
    </citation>
    <scope>NUCLEOTIDE SEQUENCE [LARGE SCALE GENOMIC DNA]</scope>
    <source>
        <strain evidence="2">AMDSBA4</strain>
    </source>
</reference>
<feature type="domain" description="FAD/NAD(P)-binding" evidence="1">
    <location>
        <begin position="7"/>
        <end position="139"/>
    </location>
</feature>
<evidence type="ECO:0000259" key="1">
    <source>
        <dbReference type="Pfam" id="PF07992"/>
    </source>
</evidence>
<evidence type="ECO:0000313" key="2">
    <source>
        <dbReference type="EMBL" id="PSR32061.1"/>
    </source>
</evidence>
<dbReference type="SUPFAM" id="SSF51905">
    <property type="entry name" value="FAD/NAD(P)-binding domain"/>
    <property type="match status" value="1"/>
</dbReference>
<sequence length="421" mass="46443">MSQKAPHVVVLGANFAGLEVAQQLHHLAGDAVRITVMDQKSYLLFVPNIGLEALNDRDPAVSLHMSLPPVLNEDKTPFIMGKVEAIDVDAKRVDYLPNERPGAAPMSLTYDYLVIALGNRLAYDQIPGFAEFGHTVTDTYYGNRLRQYLFHEYKGGPVAVGSARFHQGTQTQDLVPTAEAACEGPPVEMGMSMGSWLKEHGFQGPEQVTIFTPAEVIAEDVGTEIVDQLLSLASKKGYHYMNRTRDIKQITADGIEFDNGASVEAELKIIFPDWVPHPFLQGLPISDDRGFIITDRNMRNPKYPNVLAAGDASALAVPKLGWIAHLQAAVVARQIAMDVGQLSKEEGDLPFKPSVNCIGDMGHHQAFYINSDAWYGGKKQVIKTGNLPYLLKNQYKDLFFRTHGKVPNWGMPLAEFVAEKL</sequence>
<name>A0A2T2XC14_9FIRM</name>
<comment type="caution">
    <text evidence="2">The sequence shown here is derived from an EMBL/GenBank/DDBJ whole genome shotgun (WGS) entry which is preliminary data.</text>
</comment>
<dbReference type="PANTHER" id="PTHR43755">
    <property type="match status" value="1"/>
</dbReference>
<gene>
    <name evidence="2" type="ORF">C7B46_15980</name>
</gene>
<dbReference type="AlphaFoldDB" id="A0A2T2XC14"/>
<evidence type="ECO:0000313" key="3">
    <source>
        <dbReference type="Proteomes" id="UP000242972"/>
    </source>
</evidence>
<dbReference type="Proteomes" id="UP000242972">
    <property type="component" value="Unassembled WGS sequence"/>
</dbReference>
<dbReference type="GO" id="GO:0016491">
    <property type="term" value="F:oxidoreductase activity"/>
    <property type="evidence" value="ECO:0007669"/>
    <property type="project" value="InterPro"/>
</dbReference>
<accession>A0A2T2XC14</accession>
<proteinExistence type="predicted"/>
<dbReference type="Gene3D" id="3.50.50.60">
    <property type="entry name" value="FAD/NAD(P)-binding domain"/>
    <property type="match status" value="2"/>
</dbReference>
<dbReference type="PANTHER" id="PTHR43755:SF1">
    <property type="entry name" value="FAD-DEPENDENT PYRIDINE NUCLEOTIDE-DISULPHIDE OXIDOREDUCTASE"/>
    <property type="match status" value="1"/>
</dbReference>
<dbReference type="EMBL" id="PXYW01000053">
    <property type="protein sequence ID" value="PSR32061.1"/>
    <property type="molecule type" value="Genomic_DNA"/>
</dbReference>
<dbReference type="InterPro" id="IPR023753">
    <property type="entry name" value="FAD/NAD-binding_dom"/>
</dbReference>
<organism evidence="2 3">
    <name type="scientific">Sulfobacillus benefaciens</name>
    <dbReference type="NCBI Taxonomy" id="453960"/>
    <lineage>
        <taxon>Bacteria</taxon>
        <taxon>Bacillati</taxon>
        <taxon>Bacillota</taxon>
        <taxon>Clostridia</taxon>
        <taxon>Eubacteriales</taxon>
        <taxon>Clostridiales Family XVII. Incertae Sedis</taxon>
        <taxon>Sulfobacillus</taxon>
    </lineage>
</organism>
<dbReference type="Pfam" id="PF07992">
    <property type="entry name" value="Pyr_redox_2"/>
    <property type="match status" value="1"/>
</dbReference>
<dbReference type="InterPro" id="IPR052541">
    <property type="entry name" value="SQRD"/>
</dbReference>